<name>A0A194X6C6_MOLSC</name>
<organism evidence="4 5">
    <name type="scientific">Mollisia scopiformis</name>
    <name type="common">Conifer needle endophyte fungus</name>
    <name type="synonym">Phialocephala scopiformis</name>
    <dbReference type="NCBI Taxonomy" id="149040"/>
    <lineage>
        <taxon>Eukaryota</taxon>
        <taxon>Fungi</taxon>
        <taxon>Dikarya</taxon>
        <taxon>Ascomycota</taxon>
        <taxon>Pezizomycotina</taxon>
        <taxon>Leotiomycetes</taxon>
        <taxon>Helotiales</taxon>
        <taxon>Mollisiaceae</taxon>
        <taxon>Mollisia</taxon>
    </lineage>
</organism>
<dbReference type="RefSeq" id="XP_018070091.1">
    <property type="nucleotide sequence ID" value="XM_018221181.1"/>
</dbReference>
<accession>A0A194X6C6</accession>
<evidence type="ECO:0000256" key="1">
    <source>
        <dbReference type="SAM" id="Coils"/>
    </source>
</evidence>
<feature type="compositionally biased region" description="Basic and acidic residues" evidence="2">
    <location>
        <begin position="452"/>
        <end position="479"/>
    </location>
</feature>
<dbReference type="InParanoid" id="A0A194X6C6"/>
<protein>
    <recommendedName>
        <fullName evidence="3">2EXR domain-containing protein</fullName>
    </recommendedName>
</protein>
<feature type="coiled-coil region" evidence="1">
    <location>
        <begin position="106"/>
        <end position="133"/>
    </location>
</feature>
<feature type="domain" description="2EXR" evidence="3">
    <location>
        <begin position="138"/>
        <end position="176"/>
    </location>
</feature>
<dbReference type="Proteomes" id="UP000070700">
    <property type="component" value="Unassembled WGS sequence"/>
</dbReference>
<evidence type="ECO:0000259" key="3">
    <source>
        <dbReference type="Pfam" id="PF20150"/>
    </source>
</evidence>
<reference evidence="4 5" key="1">
    <citation type="submission" date="2015-10" db="EMBL/GenBank/DDBJ databases">
        <title>Full genome of DAOMC 229536 Phialocephala scopiformis, a fungal endophyte of spruce producing the potent anti-insectan compound rugulosin.</title>
        <authorList>
            <consortium name="DOE Joint Genome Institute"/>
            <person name="Walker A.K."/>
            <person name="Frasz S.L."/>
            <person name="Seifert K.A."/>
            <person name="Miller J.D."/>
            <person name="Mondo S.J."/>
            <person name="Labutti K."/>
            <person name="Lipzen A."/>
            <person name="Dockter R."/>
            <person name="Kennedy M."/>
            <person name="Grigoriev I.V."/>
            <person name="Spatafora J.W."/>
        </authorList>
    </citation>
    <scope>NUCLEOTIDE SEQUENCE [LARGE SCALE GENOMIC DNA]</scope>
    <source>
        <strain evidence="4 5">CBS 120377</strain>
    </source>
</reference>
<dbReference type="KEGG" id="psco:LY89DRAFT_749736"/>
<feature type="compositionally biased region" description="Polar residues" evidence="2">
    <location>
        <begin position="1"/>
        <end position="13"/>
    </location>
</feature>
<evidence type="ECO:0000313" key="5">
    <source>
        <dbReference type="Proteomes" id="UP000070700"/>
    </source>
</evidence>
<dbReference type="EMBL" id="KQ947417">
    <property type="protein sequence ID" value="KUJ15736.1"/>
    <property type="molecule type" value="Genomic_DNA"/>
</dbReference>
<dbReference type="AlphaFoldDB" id="A0A194X6C6"/>
<dbReference type="GeneID" id="28830907"/>
<evidence type="ECO:0000313" key="4">
    <source>
        <dbReference type="EMBL" id="KUJ15736.1"/>
    </source>
</evidence>
<feature type="compositionally biased region" description="Basic and acidic residues" evidence="2">
    <location>
        <begin position="410"/>
        <end position="421"/>
    </location>
</feature>
<dbReference type="InterPro" id="IPR045518">
    <property type="entry name" value="2EXR"/>
</dbReference>
<sequence>MSSTTSPSVQSRIDASGLPETPCNGFDSHISAPAEDESQAEDVPRASPATLSTTQIVVHNGATIQVSAELFNSLLMSMENMKKEMSLMKTSNQIQSQEINLVRKDITTVKSQNQELQSKIAFVEQDLRALAKNADVGFYLFSKLPTEVRQMIWTFALEFPRVIALEATLREDDERGEDYVILTPTAKTRPLDPVPLRPVYGKWFFVVEYKKQEPYVLACHPETDILWLVNPDYNTNFFKDDCLLFKVIDALSAGNFPARPISIALPYEHWVRQEDSICGIESLMTRLIWLGTQRLILVVDGEEHAQAADVIFVEPRKQPKELLSDKFFQWRRITSECGDYEWPELISKVSWDMLGREACDFISYEARVYEQRYREQLSQEEIGELEKDGILAWTVTSIRFMEATTLTRLREARPPEDEQQRGHMLKQKTTPRQYDEARSGEKNLYPWNPSRNRREVQDEPKAEFRGDALEQYMRDDEEQ</sequence>
<keyword evidence="5" id="KW-1185">Reference proteome</keyword>
<feature type="region of interest" description="Disordered" evidence="2">
    <location>
        <begin position="1"/>
        <end position="48"/>
    </location>
</feature>
<dbReference type="Pfam" id="PF20150">
    <property type="entry name" value="2EXR"/>
    <property type="match status" value="1"/>
</dbReference>
<evidence type="ECO:0000256" key="2">
    <source>
        <dbReference type="SAM" id="MobiDB-lite"/>
    </source>
</evidence>
<gene>
    <name evidence="4" type="ORF">LY89DRAFT_749736</name>
</gene>
<proteinExistence type="predicted"/>
<keyword evidence="1" id="KW-0175">Coiled coil</keyword>
<feature type="region of interest" description="Disordered" evidence="2">
    <location>
        <begin position="410"/>
        <end position="479"/>
    </location>
</feature>
<dbReference type="OrthoDB" id="3551986at2759"/>